<gene>
    <name evidence="1" type="ORF">SASPL_104082</name>
</gene>
<keyword evidence="2" id="KW-1185">Reference proteome</keyword>
<sequence length="138" mass="15685">MVVCVYVDDVIYMESSPSFVAGCMMHVFQIRGFGIWPQINAADRLLQQFNLSNCKAVYSHAFLQAEDGSRSADARVRNVLADLGHQQKEVTRISCENADMSKNTLQHGRKEHIEVKLEDFTRELVAGDLHLFHELRCS</sequence>
<reference evidence="1" key="1">
    <citation type="submission" date="2018-01" db="EMBL/GenBank/DDBJ databases">
        <authorList>
            <person name="Mao J.F."/>
        </authorList>
    </citation>
    <scope>NUCLEOTIDE SEQUENCE</scope>
    <source>
        <strain evidence="1">Huo1</strain>
        <tissue evidence="1">Leaf</tissue>
    </source>
</reference>
<proteinExistence type="predicted"/>
<evidence type="ECO:0000313" key="2">
    <source>
        <dbReference type="Proteomes" id="UP000298416"/>
    </source>
</evidence>
<name>A0A8X8YIN8_SALSN</name>
<protein>
    <submittedName>
        <fullName evidence="1">Uncharacterized protein</fullName>
    </submittedName>
</protein>
<organism evidence="1">
    <name type="scientific">Salvia splendens</name>
    <name type="common">Scarlet sage</name>
    <dbReference type="NCBI Taxonomy" id="180675"/>
    <lineage>
        <taxon>Eukaryota</taxon>
        <taxon>Viridiplantae</taxon>
        <taxon>Streptophyta</taxon>
        <taxon>Embryophyta</taxon>
        <taxon>Tracheophyta</taxon>
        <taxon>Spermatophyta</taxon>
        <taxon>Magnoliopsida</taxon>
        <taxon>eudicotyledons</taxon>
        <taxon>Gunneridae</taxon>
        <taxon>Pentapetalae</taxon>
        <taxon>asterids</taxon>
        <taxon>lamiids</taxon>
        <taxon>Lamiales</taxon>
        <taxon>Lamiaceae</taxon>
        <taxon>Nepetoideae</taxon>
        <taxon>Mentheae</taxon>
        <taxon>Salviinae</taxon>
        <taxon>Salvia</taxon>
        <taxon>Salvia subgen. Calosphace</taxon>
        <taxon>core Calosphace</taxon>
    </lineage>
</organism>
<dbReference type="AlphaFoldDB" id="A0A8X8YIN8"/>
<dbReference type="EMBL" id="PNBA02000002">
    <property type="protein sequence ID" value="KAG6432505.1"/>
    <property type="molecule type" value="Genomic_DNA"/>
</dbReference>
<evidence type="ECO:0000313" key="1">
    <source>
        <dbReference type="EMBL" id="KAG6432505.1"/>
    </source>
</evidence>
<dbReference type="Proteomes" id="UP000298416">
    <property type="component" value="Unassembled WGS sequence"/>
</dbReference>
<comment type="caution">
    <text evidence="1">The sequence shown here is derived from an EMBL/GenBank/DDBJ whole genome shotgun (WGS) entry which is preliminary data.</text>
</comment>
<accession>A0A8X8YIN8</accession>
<reference evidence="1" key="2">
    <citation type="submission" date="2020-08" db="EMBL/GenBank/DDBJ databases">
        <title>Plant Genome Project.</title>
        <authorList>
            <person name="Zhang R.-G."/>
        </authorList>
    </citation>
    <scope>NUCLEOTIDE SEQUENCE</scope>
    <source>
        <strain evidence="1">Huo1</strain>
        <tissue evidence="1">Leaf</tissue>
    </source>
</reference>